<feature type="coiled-coil region" evidence="1">
    <location>
        <begin position="29"/>
        <end position="70"/>
    </location>
</feature>
<dbReference type="HOGENOM" id="CLU_075675_1_0_1"/>
<evidence type="ECO:0000313" key="2">
    <source>
        <dbReference type="EnsemblPlants" id="OPUNC11G09810.1"/>
    </source>
</evidence>
<protein>
    <submittedName>
        <fullName evidence="2">Uncharacterized protein</fullName>
    </submittedName>
</protein>
<dbReference type="EnsemblPlants" id="OPUNC11G09810.1">
    <property type="protein sequence ID" value="OPUNC11G09810.1"/>
    <property type="gene ID" value="OPUNC11G09810"/>
</dbReference>
<organism evidence="2">
    <name type="scientific">Oryza punctata</name>
    <name type="common">Red rice</name>
    <dbReference type="NCBI Taxonomy" id="4537"/>
    <lineage>
        <taxon>Eukaryota</taxon>
        <taxon>Viridiplantae</taxon>
        <taxon>Streptophyta</taxon>
        <taxon>Embryophyta</taxon>
        <taxon>Tracheophyta</taxon>
        <taxon>Spermatophyta</taxon>
        <taxon>Magnoliopsida</taxon>
        <taxon>Liliopsida</taxon>
        <taxon>Poales</taxon>
        <taxon>Poaceae</taxon>
        <taxon>BOP clade</taxon>
        <taxon>Oryzoideae</taxon>
        <taxon>Oryzeae</taxon>
        <taxon>Oryzinae</taxon>
        <taxon>Oryza</taxon>
    </lineage>
</organism>
<name>A0A0E0MEX4_ORYPU</name>
<accession>A0A0E0MEX4</accession>
<keyword evidence="1" id="KW-0175">Coiled coil</keyword>
<dbReference type="AlphaFoldDB" id="A0A0E0MEX4"/>
<evidence type="ECO:0000256" key="1">
    <source>
        <dbReference type="SAM" id="Coils"/>
    </source>
</evidence>
<sequence>MCLSAVEDEQESGKREVAEWMKLVDQAEATGWRAQIAELEAQLQEARQGMQDLQAKLDAAQATVKSNELVKKHIAPRDLQLDWKLDAAKGLHEELVKSLEPTLKMLFLSYCEGKDPVQLAVELVPDGPVAVRRLSESVANLIASHALAVVKSHYLRVDVHAVEEGYAADCSEEDVD</sequence>
<dbReference type="Gramene" id="OPUNC11G09810.1">
    <property type="protein sequence ID" value="OPUNC11G09810.1"/>
    <property type="gene ID" value="OPUNC11G09810"/>
</dbReference>
<proteinExistence type="predicted"/>
<reference evidence="2" key="2">
    <citation type="submission" date="2018-05" db="EMBL/GenBank/DDBJ databases">
        <title>OpunRS2 (Oryza punctata Reference Sequence Version 2).</title>
        <authorList>
            <person name="Zhang J."/>
            <person name="Kudrna D."/>
            <person name="Lee S."/>
            <person name="Talag J."/>
            <person name="Welchert J."/>
            <person name="Wing R.A."/>
        </authorList>
    </citation>
    <scope>NUCLEOTIDE SEQUENCE [LARGE SCALE GENOMIC DNA]</scope>
</reference>
<keyword evidence="3" id="KW-1185">Reference proteome</keyword>
<reference evidence="2" key="1">
    <citation type="submission" date="2015-04" db="UniProtKB">
        <authorList>
            <consortium name="EnsemblPlants"/>
        </authorList>
    </citation>
    <scope>IDENTIFICATION</scope>
</reference>
<evidence type="ECO:0000313" key="3">
    <source>
        <dbReference type="Proteomes" id="UP000026962"/>
    </source>
</evidence>
<dbReference type="Proteomes" id="UP000026962">
    <property type="component" value="Chromosome 11"/>
</dbReference>